<dbReference type="InterPro" id="IPR001296">
    <property type="entry name" value="Glyco_trans_1"/>
</dbReference>
<evidence type="ECO:0000313" key="5">
    <source>
        <dbReference type="Proteomes" id="UP000248798"/>
    </source>
</evidence>
<reference evidence="4 5" key="1">
    <citation type="submission" date="2018-06" db="EMBL/GenBank/DDBJ databases">
        <title>Complete Genome Sequence of Desulfobacter hydrogenophilus (DSM3380).</title>
        <authorList>
            <person name="Marietou A."/>
            <person name="Schreiber L."/>
            <person name="Marshall I."/>
            <person name="Jorgensen B."/>
        </authorList>
    </citation>
    <scope>NUCLEOTIDE SEQUENCE [LARGE SCALE GENOMIC DNA]</scope>
    <source>
        <strain evidence="4 5">DSM 3380</strain>
    </source>
</reference>
<evidence type="ECO:0000313" key="3">
    <source>
        <dbReference type="EMBL" id="QBH15440.1"/>
    </source>
</evidence>
<dbReference type="EMBL" id="QLNI01000020">
    <property type="protein sequence ID" value="RAM01915.1"/>
    <property type="molecule type" value="Genomic_DNA"/>
</dbReference>
<dbReference type="InterPro" id="IPR028098">
    <property type="entry name" value="Glyco_trans_4-like_N"/>
</dbReference>
<dbReference type="Proteomes" id="UP000248798">
    <property type="component" value="Unassembled WGS sequence"/>
</dbReference>
<dbReference type="AlphaFoldDB" id="A0A328FFU3"/>
<dbReference type="InterPro" id="IPR050194">
    <property type="entry name" value="Glycosyltransferase_grp1"/>
</dbReference>
<gene>
    <name evidence="4" type="ORF">DO021_10745</name>
    <name evidence="3" type="ORF">EYB58_22590</name>
</gene>
<dbReference type="CDD" id="cd03794">
    <property type="entry name" value="GT4_WbuB-like"/>
    <property type="match status" value="1"/>
</dbReference>
<dbReference type="OrthoDB" id="9787293at2"/>
<feature type="domain" description="Glycosyl transferase family 1" evidence="1">
    <location>
        <begin position="207"/>
        <end position="376"/>
    </location>
</feature>
<keyword evidence="4" id="KW-0808">Transferase</keyword>
<dbReference type="Pfam" id="PF13579">
    <property type="entry name" value="Glyco_trans_4_4"/>
    <property type="match status" value="1"/>
</dbReference>
<protein>
    <submittedName>
        <fullName evidence="4">Glycosyltransferase WbuB</fullName>
    </submittedName>
</protein>
<dbReference type="PANTHER" id="PTHR45947">
    <property type="entry name" value="SULFOQUINOVOSYL TRANSFERASE SQD2"/>
    <property type="match status" value="1"/>
</dbReference>
<dbReference type="SUPFAM" id="SSF53756">
    <property type="entry name" value="UDP-Glycosyltransferase/glycogen phosphorylase"/>
    <property type="match status" value="1"/>
</dbReference>
<proteinExistence type="predicted"/>
<name>A0A328FFU3_9BACT</name>
<dbReference type="PANTHER" id="PTHR45947:SF3">
    <property type="entry name" value="SULFOQUINOVOSYL TRANSFERASE SQD2"/>
    <property type="match status" value="1"/>
</dbReference>
<evidence type="ECO:0000313" key="4">
    <source>
        <dbReference type="EMBL" id="RAM01915.1"/>
    </source>
</evidence>
<evidence type="ECO:0000259" key="2">
    <source>
        <dbReference type="Pfam" id="PF13579"/>
    </source>
</evidence>
<accession>A0A328FFU3</accession>
<feature type="domain" description="Glycosyltransferase subfamily 4-like N-terminal" evidence="2">
    <location>
        <begin position="18"/>
        <end position="190"/>
    </location>
</feature>
<dbReference type="Proteomes" id="UP000293902">
    <property type="component" value="Chromosome"/>
</dbReference>
<organism evidence="4 5">
    <name type="scientific">Desulfobacter hydrogenophilus</name>
    <dbReference type="NCBI Taxonomy" id="2291"/>
    <lineage>
        <taxon>Bacteria</taxon>
        <taxon>Pseudomonadati</taxon>
        <taxon>Thermodesulfobacteriota</taxon>
        <taxon>Desulfobacteria</taxon>
        <taxon>Desulfobacterales</taxon>
        <taxon>Desulfobacteraceae</taxon>
        <taxon>Desulfobacter</taxon>
    </lineage>
</organism>
<evidence type="ECO:0000259" key="1">
    <source>
        <dbReference type="Pfam" id="PF00534"/>
    </source>
</evidence>
<reference evidence="3 6" key="2">
    <citation type="submission" date="2019-02" db="EMBL/GenBank/DDBJ databases">
        <title>Complete genome sequence of Desulfobacter hydrogenophilus AcRS1.</title>
        <authorList>
            <person name="Marietou A."/>
            <person name="Lund M.B."/>
            <person name="Marshall I.P.G."/>
            <person name="Schreiber L."/>
            <person name="Jorgensen B."/>
        </authorList>
    </citation>
    <scope>NUCLEOTIDE SEQUENCE [LARGE SCALE GENOMIC DNA]</scope>
    <source>
        <strain evidence="3 6">AcRS1</strain>
    </source>
</reference>
<sequence>MKILYLHQYFNTPAMPGGTRSYEMAKRLVTSGHEVHMITSFRDECKKQDWFQTTEDGINVHWLPVFYSNKLSYTQRIKAFFAFAFASARKAASLPADIIFATSTPLTIALPGVYASRRQKIPMVFEVRDLWPDLPIAIGALRNPLFKFVAKKLERFAYRNAQRIIALSPGMTAGVEATGYPANLISTIPNSCDLDLFTPDNEKGKRFRQEHPELGAGPIVLYPGTLGKINGVGYLAELAAKVRNLRPDCRFVVIGAGMEWDAVYRLASKLDVLDTNFFMYPQMPKQKLLDAFNAASVVSSLFIDLPEMEANSANKFFDGLASGTAVAINYGGWQADLIDKHNVGLCLSRDVDVVAQSLVNFLNDDEKVTSCGLNARGLAETQFSRDALAKNMENVLREAVDEREFRGKM</sequence>
<dbReference type="EMBL" id="CP036313">
    <property type="protein sequence ID" value="QBH15440.1"/>
    <property type="molecule type" value="Genomic_DNA"/>
</dbReference>
<dbReference type="Pfam" id="PF00534">
    <property type="entry name" value="Glycos_transf_1"/>
    <property type="match status" value="1"/>
</dbReference>
<dbReference type="Gene3D" id="3.40.50.2000">
    <property type="entry name" value="Glycogen Phosphorylase B"/>
    <property type="match status" value="2"/>
</dbReference>
<dbReference type="GO" id="GO:0016758">
    <property type="term" value="F:hexosyltransferase activity"/>
    <property type="evidence" value="ECO:0007669"/>
    <property type="project" value="TreeGrafter"/>
</dbReference>
<dbReference type="RefSeq" id="WP_111956503.1">
    <property type="nucleotide sequence ID" value="NZ_CP036313.1"/>
</dbReference>
<evidence type="ECO:0000313" key="6">
    <source>
        <dbReference type="Proteomes" id="UP000293902"/>
    </source>
</evidence>
<keyword evidence="6" id="KW-1185">Reference proteome</keyword>